<dbReference type="EMBL" id="JAVHJL010000009">
    <property type="protein sequence ID" value="KAK6497422.1"/>
    <property type="molecule type" value="Genomic_DNA"/>
</dbReference>
<feature type="region of interest" description="Disordered" evidence="1">
    <location>
        <begin position="1"/>
        <end position="47"/>
    </location>
</feature>
<comment type="caution">
    <text evidence="2">The sequence shown here is derived from an EMBL/GenBank/DDBJ whole genome shotgun (WGS) entry which is preliminary data.</text>
</comment>
<reference evidence="2 3" key="1">
    <citation type="submission" date="2023-08" db="EMBL/GenBank/DDBJ databases">
        <authorList>
            <person name="Palmer J.M."/>
        </authorList>
    </citation>
    <scope>NUCLEOTIDE SEQUENCE [LARGE SCALE GENOMIC DNA]</scope>
    <source>
        <strain evidence="2 3">TWF481</strain>
    </source>
</reference>
<proteinExistence type="predicted"/>
<protein>
    <submittedName>
        <fullName evidence="2">Uncharacterized protein</fullName>
    </submittedName>
</protein>
<evidence type="ECO:0000256" key="1">
    <source>
        <dbReference type="SAM" id="MobiDB-lite"/>
    </source>
</evidence>
<name>A0AAV9VWT2_9PEZI</name>
<dbReference type="AlphaFoldDB" id="A0AAV9VWT2"/>
<organism evidence="2 3">
    <name type="scientific">Arthrobotrys musiformis</name>
    <dbReference type="NCBI Taxonomy" id="47236"/>
    <lineage>
        <taxon>Eukaryota</taxon>
        <taxon>Fungi</taxon>
        <taxon>Dikarya</taxon>
        <taxon>Ascomycota</taxon>
        <taxon>Pezizomycotina</taxon>
        <taxon>Orbiliomycetes</taxon>
        <taxon>Orbiliales</taxon>
        <taxon>Orbiliaceae</taxon>
        <taxon>Arthrobotrys</taxon>
    </lineage>
</organism>
<feature type="compositionally biased region" description="Basic and acidic residues" evidence="1">
    <location>
        <begin position="21"/>
        <end position="32"/>
    </location>
</feature>
<evidence type="ECO:0000313" key="3">
    <source>
        <dbReference type="Proteomes" id="UP001370758"/>
    </source>
</evidence>
<gene>
    <name evidence="2" type="ORF">TWF481_011831</name>
</gene>
<sequence length="165" mass="19663">MVELRKRKISRTENDFDSDESEIHDKRPRWQEPDILVQSPGANRGLRADIEHRQKKDYWEYSGDPPSDRWFDDQNNFRVPSSRKFCIAEAEQKERRRASRIDFASRNTEYILRLCEKLRGGYYRCAVDENETFAVGSRNYIVPLLFDDGTKWLLKTGQPSRAWDR</sequence>
<accession>A0AAV9VWT2</accession>
<evidence type="ECO:0000313" key="2">
    <source>
        <dbReference type="EMBL" id="KAK6497422.1"/>
    </source>
</evidence>
<keyword evidence="3" id="KW-1185">Reference proteome</keyword>
<dbReference type="Proteomes" id="UP001370758">
    <property type="component" value="Unassembled WGS sequence"/>
</dbReference>